<dbReference type="Gene3D" id="3.30.530.20">
    <property type="match status" value="1"/>
</dbReference>
<dbReference type="SUPFAM" id="SSF55961">
    <property type="entry name" value="Bet v1-like"/>
    <property type="match status" value="1"/>
</dbReference>
<dbReference type="KEGG" id="ppel:H6H00_17335"/>
<evidence type="ECO:0000313" key="2">
    <source>
        <dbReference type="Proteomes" id="UP000515728"/>
    </source>
</evidence>
<organism evidence="1 2">
    <name type="scientific">Pseudonocardia petroleophila</name>
    <dbReference type="NCBI Taxonomy" id="37331"/>
    <lineage>
        <taxon>Bacteria</taxon>
        <taxon>Bacillati</taxon>
        <taxon>Actinomycetota</taxon>
        <taxon>Actinomycetes</taxon>
        <taxon>Pseudonocardiales</taxon>
        <taxon>Pseudonocardiaceae</taxon>
        <taxon>Pseudonocardia</taxon>
    </lineage>
</organism>
<protein>
    <submittedName>
        <fullName evidence="1">SRPBCC family protein</fullName>
    </submittedName>
</protein>
<dbReference type="EMBL" id="CP060131">
    <property type="protein sequence ID" value="QNG50036.1"/>
    <property type="molecule type" value="Genomic_DNA"/>
</dbReference>
<dbReference type="AlphaFoldDB" id="A0A7G7MB75"/>
<name>A0A7G7MB75_9PSEU</name>
<dbReference type="RefSeq" id="WP_185716798.1">
    <property type="nucleotide sequence ID" value="NZ_BAAAWI010000001.1"/>
</dbReference>
<evidence type="ECO:0000313" key="1">
    <source>
        <dbReference type="EMBL" id="QNG50036.1"/>
    </source>
</evidence>
<keyword evidence="2" id="KW-1185">Reference proteome</keyword>
<dbReference type="InterPro" id="IPR023393">
    <property type="entry name" value="START-like_dom_sf"/>
</dbReference>
<accession>A0A7G7MB75</accession>
<gene>
    <name evidence="1" type="ORF">H6H00_17335</name>
</gene>
<sequence>MVHVVRTFTVTTEPAKAIEYLADFAHAEAWDPGTQTCVRTDAGPVQVGATWHNTSKILGSTTELDYRLTRLDGEGLELVGENKTATATDVITVRPAPEGSEITYDATVVLHGVAKLGSPLMQLEFEKLGNQTVDGIQRELGAPRV</sequence>
<dbReference type="Proteomes" id="UP000515728">
    <property type="component" value="Chromosome"/>
</dbReference>
<proteinExistence type="predicted"/>
<dbReference type="Pfam" id="PF10604">
    <property type="entry name" value="Polyketide_cyc2"/>
    <property type="match status" value="1"/>
</dbReference>
<reference evidence="1 2" key="1">
    <citation type="submission" date="2020-08" db="EMBL/GenBank/DDBJ databases">
        <authorList>
            <person name="Mo P."/>
        </authorList>
    </citation>
    <scope>NUCLEOTIDE SEQUENCE [LARGE SCALE GENOMIC DNA]</scope>
    <source>
        <strain evidence="1 2">CGMCC 4.1532</strain>
    </source>
</reference>
<dbReference type="InterPro" id="IPR019587">
    <property type="entry name" value="Polyketide_cyclase/dehydratase"/>
</dbReference>